<protein>
    <recommendedName>
        <fullName evidence="3">Zinc ribbon domain-containing protein</fullName>
    </recommendedName>
</protein>
<gene>
    <name evidence="1" type="ORF">GCM10009430_45370</name>
</gene>
<sequence length="83" mass="9275">MIATSSLSLKHHKLFYKMTDKTNKDQNKEKSLLDDILGNAISSTNKFDEATAGLETKKCKSCGAARPSDTDLQYCDFCGNQFY</sequence>
<proteinExistence type="predicted"/>
<dbReference type="Proteomes" id="UP001501758">
    <property type="component" value="Unassembled WGS sequence"/>
</dbReference>
<comment type="caution">
    <text evidence="1">The sequence shown here is derived from an EMBL/GenBank/DDBJ whole genome shotgun (WGS) entry which is preliminary data.</text>
</comment>
<evidence type="ECO:0000313" key="1">
    <source>
        <dbReference type="EMBL" id="GAA0732300.1"/>
    </source>
</evidence>
<evidence type="ECO:0000313" key="2">
    <source>
        <dbReference type="Proteomes" id="UP001501758"/>
    </source>
</evidence>
<accession>A0ABP3UHH4</accession>
<keyword evidence="2" id="KW-1185">Reference proteome</keyword>
<evidence type="ECO:0008006" key="3">
    <source>
        <dbReference type="Google" id="ProtNLM"/>
    </source>
</evidence>
<organism evidence="1 2">
    <name type="scientific">Aquimarina litoralis</name>
    <dbReference type="NCBI Taxonomy" id="584605"/>
    <lineage>
        <taxon>Bacteria</taxon>
        <taxon>Pseudomonadati</taxon>
        <taxon>Bacteroidota</taxon>
        <taxon>Flavobacteriia</taxon>
        <taxon>Flavobacteriales</taxon>
        <taxon>Flavobacteriaceae</taxon>
        <taxon>Aquimarina</taxon>
    </lineage>
</organism>
<dbReference type="EMBL" id="BAAAGE010000006">
    <property type="protein sequence ID" value="GAA0732300.1"/>
    <property type="molecule type" value="Genomic_DNA"/>
</dbReference>
<name>A0ABP3UHH4_9FLAO</name>
<reference evidence="2" key="1">
    <citation type="journal article" date="2019" name="Int. J. Syst. Evol. Microbiol.">
        <title>The Global Catalogue of Microorganisms (GCM) 10K type strain sequencing project: providing services to taxonomists for standard genome sequencing and annotation.</title>
        <authorList>
            <consortium name="The Broad Institute Genomics Platform"/>
            <consortium name="The Broad Institute Genome Sequencing Center for Infectious Disease"/>
            <person name="Wu L."/>
            <person name="Ma J."/>
        </authorList>
    </citation>
    <scope>NUCLEOTIDE SEQUENCE [LARGE SCALE GENOMIC DNA]</scope>
    <source>
        <strain evidence="2">JCM 15974</strain>
    </source>
</reference>